<dbReference type="GO" id="GO:0036397">
    <property type="term" value="F:formate dehydrogenase (quinone) activity"/>
    <property type="evidence" value="ECO:0007669"/>
    <property type="project" value="TreeGrafter"/>
</dbReference>
<keyword evidence="11" id="KW-0408">Iron</keyword>
<dbReference type="RefSeq" id="WP_008314712.1">
    <property type="nucleotide sequence ID" value="NZ_CP115969.1"/>
</dbReference>
<evidence type="ECO:0000256" key="5">
    <source>
        <dbReference type="ARBA" id="ARBA00022475"/>
    </source>
</evidence>
<feature type="transmembrane region" description="Helical" evidence="13">
    <location>
        <begin position="155"/>
        <end position="177"/>
    </location>
</feature>
<keyword evidence="5" id="KW-1003">Cell membrane</keyword>
<dbReference type="GO" id="GO:0009326">
    <property type="term" value="C:formate dehydrogenase complex"/>
    <property type="evidence" value="ECO:0007669"/>
    <property type="project" value="InterPro"/>
</dbReference>
<dbReference type="EMBL" id="JAGIBU010000001">
    <property type="protein sequence ID" value="MBS7823821.1"/>
    <property type="molecule type" value="Genomic_DNA"/>
</dbReference>
<feature type="transmembrane region" description="Helical" evidence="13">
    <location>
        <begin position="20"/>
        <end position="44"/>
    </location>
</feature>
<dbReference type="GO" id="GO:0008863">
    <property type="term" value="F:formate dehydrogenase (NAD+) activity"/>
    <property type="evidence" value="ECO:0007669"/>
    <property type="project" value="InterPro"/>
</dbReference>
<evidence type="ECO:0000313" key="15">
    <source>
        <dbReference type="EMBL" id="MBS7823821.1"/>
    </source>
</evidence>
<feature type="transmembrane region" description="Helical" evidence="13">
    <location>
        <begin position="116"/>
        <end position="135"/>
    </location>
</feature>
<dbReference type="InterPro" id="IPR006471">
    <property type="entry name" value="Formate_DH_gsu"/>
</dbReference>
<keyword evidence="12 13" id="KW-0472">Membrane</keyword>
<evidence type="ECO:0000256" key="12">
    <source>
        <dbReference type="ARBA" id="ARBA00023136"/>
    </source>
</evidence>
<comment type="similarity">
    <text evidence="3">Belongs to the formate dehydrogenase gamma subunit family.</text>
</comment>
<dbReference type="GO" id="GO:0015944">
    <property type="term" value="P:formate oxidation"/>
    <property type="evidence" value="ECO:0007669"/>
    <property type="project" value="TreeGrafter"/>
</dbReference>
<evidence type="ECO:0000256" key="13">
    <source>
        <dbReference type="SAM" id="Phobius"/>
    </source>
</evidence>
<evidence type="ECO:0000256" key="4">
    <source>
        <dbReference type="ARBA" id="ARBA00022448"/>
    </source>
</evidence>
<gene>
    <name evidence="15" type="ORF">J7561_01230</name>
</gene>
<evidence type="ECO:0000313" key="16">
    <source>
        <dbReference type="Proteomes" id="UP000680020"/>
    </source>
</evidence>
<sequence length="221" mass="25400">MKPGNRLIQRYSASERINHWIVAFSFIVLAISGLALFYPSFSWFGQVFGTLQTARIVHPFVGIIMFLGFMIQFVRYAPHNIPNMEDVRWALSVKKVIMGEEVGDVGKYNAGQKGMFWAMTGCLFVMLVTGIMMWQSPFFFADHFSIELRRIAILLHAWAALILIACIIVHVYAAIWIRGTIRAMTEGVVSEKWAHSHHPAWYREIMKNEKVVEDSEKKESK</sequence>
<dbReference type="Gene3D" id="1.20.950.20">
    <property type="entry name" value="Transmembrane di-heme cytochromes, Chain C"/>
    <property type="match status" value="1"/>
</dbReference>
<feature type="domain" description="Cytochrome b561 bacterial/Ni-hydrogenase" evidence="14">
    <location>
        <begin position="10"/>
        <end position="187"/>
    </location>
</feature>
<dbReference type="GO" id="GO:0009061">
    <property type="term" value="P:anaerobic respiration"/>
    <property type="evidence" value="ECO:0007669"/>
    <property type="project" value="TreeGrafter"/>
</dbReference>
<keyword evidence="7 13" id="KW-0812">Transmembrane</keyword>
<comment type="cofactor">
    <cofactor evidence="1">
        <name>heme</name>
        <dbReference type="ChEBI" id="CHEBI:30413"/>
    </cofactor>
</comment>
<evidence type="ECO:0000256" key="1">
    <source>
        <dbReference type="ARBA" id="ARBA00001971"/>
    </source>
</evidence>
<organism evidence="15 16">
    <name type="scientific">Wohlfahrtiimonas chitiniclastica</name>
    <dbReference type="NCBI Taxonomy" id="400946"/>
    <lineage>
        <taxon>Bacteria</taxon>
        <taxon>Pseudomonadati</taxon>
        <taxon>Pseudomonadota</taxon>
        <taxon>Gammaproteobacteria</taxon>
        <taxon>Cardiobacteriales</taxon>
        <taxon>Ignatzschineriaceae</taxon>
        <taxon>Wohlfahrtiimonas</taxon>
    </lineage>
</organism>
<dbReference type="GO" id="GO:0009055">
    <property type="term" value="F:electron transfer activity"/>
    <property type="evidence" value="ECO:0007669"/>
    <property type="project" value="InterPro"/>
</dbReference>
<dbReference type="GO" id="GO:0005886">
    <property type="term" value="C:plasma membrane"/>
    <property type="evidence" value="ECO:0007669"/>
    <property type="project" value="UniProtKB-SubCell"/>
</dbReference>
<dbReference type="PANTHER" id="PTHR30074:SF5">
    <property type="entry name" value="FORMATE DEHYDROGENASE, NITRATE-INDUCIBLE, CYTOCHROME B556(FDN) SUBUNIT"/>
    <property type="match status" value="1"/>
</dbReference>
<dbReference type="GO" id="GO:0046872">
    <property type="term" value="F:metal ion binding"/>
    <property type="evidence" value="ECO:0007669"/>
    <property type="project" value="UniProtKB-KW"/>
</dbReference>
<keyword evidence="8" id="KW-0479">Metal-binding</keyword>
<evidence type="ECO:0000256" key="2">
    <source>
        <dbReference type="ARBA" id="ARBA00004651"/>
    </source>
</evidence>
<comment type="caution">
    <text evidence="15">The sequence shown here is derived from an EMBL/GenBank/DDBJ whole genome shotgun (WGS) entry which is preliminary data.</text>
</comment>
<keyword evidence="4" id="KW-0813">Transport</keyword>
<dbReference type="SUPFAM" id="SSF81342">
    <property type="entry name" value="Transmembrane di-heme cytochromes"/>
    <property type="match status" value="1"/>
</dbReference>
<proteinExistence type="inferred from homology"/>
<dbReference type="Proteomes" id="UP000680020">
    <property type="component" value="Unassembled WGS sequence"/>
</dbReference>
<dbReference type="InterPro" id="IPR016174">
    <property type="entry name" value="Di-haem_cyt_TM"/>
</dbReference>
<name>A0AB35BXP7_9GAMM</name>
<evidence type="ECO:0000256" key="6">
    <source>
        <dbReference type="ARBA" id="ARBA00022617"/>
    </source>
</evidence>
<dbReference type="AlphaFoldDB" id="A0AB35BXP7"/>
<evidence type="ECO:0000256" key="3">
    <source>
        <dbReference type="ARBA" id="ARBA00010747"/>
    </source>
</evidence>
<comment type="subcellular location">
    <subcellularLocation>
        <location evidence="2">Cell membrane</location>
        <topology evidence="2">Multi-pass membrane protein</topology>
    </subcellularLocation>
</comment>
<feature type="transmembrane region" description="Helical" evidence="13">
    <location>
        <begin position="56"/>
        <end position="74"/>
    </location>
</feature>
<evidence type="ECO:0000259" key="14">
    <source>
        <dbReference type="Pfam" id="PF01292"/>
    </source>
</evidence>
<evidence type="ECO:0000256" key="7">
    <source>
        <dbReference type="ARBA" id="ARBA00022692"/>
    </source>
</evidence>
<dbReference type="Pfam" id="PF01292">
    <property type="entry name" value="Ni_hydr_CYTB"/>
    <property type="match status" value="1"/>
</dbReference>
<dbReference type="GO" id="GO:0022904">
    <property type="term" value="P:respiratory electron transport chain"/>
    <property type="evidence" value="ECO:0007669"/>
    <property type="project" value="InterPro"/>
</dbReference>
<accession>A0AB35BXP7</accession>
<evidence type="ECO:0000256" key="8">
    <source>
        <dbReference type="ARBA" id="ARBA00022723"/>
    </source>
</evidence>
<dbReference type="InterPro" id="IPR051817">
    <property type="entry name" value="FDH_cytochrome_b556_subunit"/>
</dbReference>
<evidence type="ECO:0000256" key="11">
    <source>
        <dbReference type="ARBA" id="ARBA00023004"/>
    </source>
</evidence>
<dbReference type="GeneID" id="58263104"/>
<dbReference type="FunFam" id="1.20.950.20:FF:000002">
    <property type="entry name" value="Formate dehydrogenase cytochrome b556 subunit"/>
    <property type="match status" value="1"/>
</dbReference>
<reference evidence="15" key="1">
    <citation type="submission" date="2021-03" db="EMBL/GenBank/DDBJ databases">
        <title>Identification and antibiotic profiling of Wohlfahrtiimonas chitiniclastica, an underestimated human pathogen.</title>
        <authorList>
            <person name="Kopf A."/>
            <person name="Bunk B."/>
            <person name="Coldewey S."/>
            <person name="Gunzer F."/>
            <person name="Riedel T."/>
            <person name="Schroettner P."/>
        </authorList>
    </citation>
    <scope>NUCLEOTIDE SEQUENCE</scope>
    <source>
        <strain evidence="15">DSM 100917</strain>
    </source>
</reference>
<dbReference type="InterPro" id="IPR011577">
    <property type="entry name" value="Cyt_b561_bac/Ni-Hgenase"/>
</dbReference>
<dbReference type="PANTHER" id="PTHR30074">
    <property type="entry name" value="FORMATE DEHYDROGENASE, NITRATE-INDUCIBLE, CYTOCHROME B556 FDN SUBUNIT"/>
    <property type="match status" value="1"/>
</dbReference>
<dbReference type="NCBIfam" id="TIGR01583">
    <property type="entry name" value="formate-DH-gamm"/>
    <property type="match status" value="1"/>
</dbReference>
<evidence type="ECO:0000256" key="10">
    <source>
        <dbReference type="ARBA" id="ARBA00022989"/>
    </source>
</evidence>
<keyword evidence="10 13" id="KW-1133">Transmembrane helix</keyword>
<protein>
    <submittedName>
        <fullName evidence="15">Formate dehydrogenase subunit gamma</fullName>
    </submittedName>
</protein>
<keyword evidence="6" id="KW-0349">Heme</keyword>
<keyword evidence="9" id="KW-0249">Electron transport</keyword>
<evidence type="ECO:0000256" key="9">
    <source>
        <dbReference type="ARBA" id="ARBA00022982"/>
    </source>
</evidence>